<dbReference type="Proteomes" id="UP001140172">
    <property type="component" value="Unassembled WGS sequence"/>
</dbReference>
<accession>A0A9W8LL87</accession>
<dbReference type="InterPro" id="IPR015943">
    <property type="entry name" value="WD40/YVTN_repeat-like_dom_sf"/>
</dbReference>
<dbReference type="InterPro" id="IPR036322">
    <property type="entry name" value="WD40_repeat_dom_sf"/>
</dbReference>
<sequence length="1590" mass="174359">MELGSVSPTPASLLEFTPEAEYENRIANLDSTPAQSTTEYFSWRQLTDLSQKLPELTEKFGAVTASHMGECVALGTDSGAVVIADYLGRLKTVLGGQANTYGSVSSLSFSADYASLVVGYAQGYVAVWDWSKRSTVSVSRPLQPGDRSDVAGHPAGVAVTGVHFIGASKHRYISCSAGGSVFYHHIVRRLLTTMSTTQISSTENSSEGILFESASLPHGSYECQTDEMGLVAVLTSGSLSVYRTRVLVERQFRISYQQPAPPQSSAASSASASMVNTRTAIKRSFFKRPYAGSVSWLPALRYKQAATATDPSESHFSLPRLVYSWGPRICVLSLILDNEVAENGVSLTASKAKLRVKFEKTLEWTAIEDVVFCRWVGPEALLYMTRSQRIFVFEIKLHQETEVSSSPPGIIAGCPWVTLATGTEAEPSYAQVMSIYKRRVFALCGSSSVYTGRLLSWSERLGLLVDQGQFIDAITLATGLYQGDTGQVVVGLPRSKQDGDAGEKKRREMVGSKLLELMRGSLRLAFEGEQSDPLQSLTQVRTCSDSEKRALISVCIEACLATDSLALLFGEVYECYSADDEWQSVYLETVEPFILSGQIQQLPPQILNAMIERYGTTLQRVRRLGEILMNLNLAQGEFDIDRVLSSCRRHGLWRTFARVWLGMGDPIAPIKAMISAAVDTPSEFGSSDSARDALKPADRSDGGRETGDDDEEAPQVVIFDYLDMIVCGRYYPDGKLIKPQNRAEKCSTLVTELILSPIDTSHIPADLRSSYSTFLALLNLDAERLLLTLRRILNDPFTNYINLIVKPTDAKSQGTIGRAVHNGDRSLRRASQVKSLPQIVVDTLYVISVGSSSGAAADVLSKRQIGLLSSFALTLYASRFPLIFLREDRISRWTDVILGLDDPSTLTEREYAFELLFRLNPPHSYSEWIDRVRGAGFFRVLESIYMALGQYADALQTYLDHPDYGYHRTVFAAIRELASTKDPAVLARVAEFVRDRAVELVEIDADHFVGVIESVSSLDQAAIFDVLENSPQAQFAYLRALLDPSPESLSRSPERGHMPAVTHAIVSDERAPPDIGLPEEQHMVVYPFQNLVPDNNQCTNVYPQRYHERYIELLCQFSPSSVVGYLREHADLSPEPFRLSFVQTVCDKHDVTDGLVWALVRLGDFSGALETLLMRADQEMDNVKAAIPVGLSPEPESEARLNEADRERLVDSLDVAAQSINACVEVCKDALVKLGRDVAAQSAQSWSESSQTRDAAAKAHSDYRALVGLQLCDLWLALLRRVLGYLHSTGQSIDNLPLGSPASTRSAWLLVSKRERWMLHGVLDVLISAASPASSLISLRHIIQQLLASGSDTPSTNKSPNTSARSLGIAEIQHLLAVAVSAYKSEARLVALTNILVDYDLFTTLAQLVRSQKQGWLVSADLSSGTGAADASSGALSRRSAEDHLCCAKCSLQLFVDRRQENVMAEMRKQVGRYFDSSSMRVIDLHVFEDPAAQWQWIKLRSVAASYDDLQSSKSIAAGEGAAASQHWVVLFKCGHGYHKSCLAAAGTETATGNARLAASPASAKKPRAEIAGSAKHDLQSLVCLRCAET</sequence>
<dbReference type="GO" id="GO:0030897">
    <property type="term" value="C:HOPS complex"/>
    <property type="evidence" value="ECO:0007669"/>
    <property type="project" value="TreeGrafter"/>
</dbReference>
<feature type="domain" description="Vacuolar protein sorting-associated protein 8 central" evidence="3">
    <location>
        <begin position="585"/>
        <end position="790"/>
    </location>
</feature>
<evidence type="ECO:0000259" key="3">
    <source>
        <dbReference type="Pfam" id="PF12816"/>
    </source>
</evidence>
<gene>
    <name evidence="5" type="ORF">GGI15_001610</name>
</gene>
<dbReference type="EMBL" id="JANBUM010000067">
    <property type="protein sequence ID" value="KAJ2786327.1"/>
    <property type="molecule type" value="Genomic_DNA"/>
</dbReference>
<dbReference type="OrthoDB" id="289913at2759"/>
<reference evidence="5" key="1">
    <citation type="submission" date="2022-07" db="EMBL/GenBank/DDBJ databases">
        <title>Phylogenomic reconstructions and comparative analyses of Kickxellomycotina fungi.</title>
        <authorList>
            <person name="Reynolds N.K."/>
            <person name="Stajich J.E."/>
            <person name="Barry K."/>
            <person name="Grigoriev I.V."/>
            <person name="Crous P."/>
            <person name="Smith M.E."/>
        </authorList>
    </citation>
    <scope>NUCLEOTIDE SEQUENCE</scope>
    <source>
        <strain evidence="5">BCRC 34489</strain>
    </source>
</reference>
<evidence type="ECO:0000259" key="4">
    <source>
        <dbReference type="Pfam" id="PF25066"/>
    </source>
</evidence>
<dbReference type="Pfam" id="PF25066">
    <property type="entry name" value="TPR_VPS8_2"/>
    <property type="match status" value="1"/>
</dbReference>
<dbReference type="InterPro" id="IPR045111">
    <property type="entry name" value="Vps41/Vps8"/>
</dbReference>
<protein>
    <recommendedName>
        <fullName evidence="7">Vacuolar protein sorting-associated protein 8 central domain-containing protein</fullName>
    </recommendedName>
</protein>
<evidence type="ECO:0000256" key="1">
    <source>
        <dbReference type="ARBA" id="ARBA00009422"/>
    </source>
</evidence>
<dbReference type="InterPro" id="IPR025941">
    <property type="entry name" value="Vps8_central_dom"/>
</dbReference>
<dbReference type="GO" id="GO:0034058">
    <property type="term" value="P:endosomal vesicle fusion"/>
    <property type="evidence" value="ECO:0007669"/>
    <property type="project" value="TreeGrafter"/>
</dbReference>
<dbReference type="InterPro" id="IPR059070">
    <property type="entry name" value="TPR_VPS8_2"/>
</dbReference>
<dbReference type="Pfam" id="PF23410">
    <property type="entry name" value="Beta-prop_VPS8"/>
    <property type="match status" value="1"/>
</dbReference>
<dbReference type="Pfam" id="PF12816">
    <property type="entry name" value="TPR_Vps8"/>
    <property type="match status" value="1"/>
</dbReference>
<dbReference type="GO" id="GO:0005770">
    <property type="term" value="C:late endosome"/>
    <property type="evidence" value="ECO:0007669"/>
    <property type="project" value="TreeGrafter"/>
</dbReference>
<dbReference type="GO" id="GO:0006623">
    <property type="term" value="P:protein targeting to vacuole"/>
    <property type="evidence" value="ECO:0007669"/>
    <property type="project" value="InterPro"/>
</dbReference>
<organism evidence="5 6">
    <name type="scientific">Coemansia interrupta</name>
    <dbReference type="NCBI Taxonomy" id="1126814"/>
    <lineage>
        <taxon>Eukaryota</taxon>
        <taxon>Fungi</taxon>
        <taxon>Fungi incertae sedis</taxon>
        <taxon>Zoopagomycota</taxon>
        <taxon>Kickxellomycotina</taxon>
        <taxon>Kickxellomycetes</taxon>
        <taxon>Kickxellales</taxon>
        <taxon>Kickxellaceae</taxon>
        <taxon>Coemansia</taxon>
    </lineage>
</organism>
<comment type="caution">
    <text evidence="5">The sequence shown here is derived from an EMBL/GenBank/DDBJ whole genome shotgun (WGS) entry which is preliminary data.</text>
</comment>
<dbReference type="Gene3D" id="2.130.10.10">
    <property type="entry name" value="YVTN repeat-like/Quinoprotein amine dehydrogenase"/>
    <property type="match status" value="1"/>
</dbReference>
<comment type="similarity">
    <text evidence="1">Belongs to the VPS8 family.</text>
</comment>
<feature type="region of interest" description="Disordered" evidence="2">
    <location>
        <begin position="681"/>
        <end position="710"/>
    </location>
</feature>
<evidence type="ECO:0000313" key="6">
    <source>
        <dbReference type="Proteomes" id="UP001140172"/>
    </source>
</evidence>
<proteinExistence type="inferred from homology"/>
<feature type="compositionally biased region" description="Basic and acidic residues" evidence="2">
    <location>
        <begin position="689"/>
        <end position="706"/>
    </location>
</feature>
<name>A0A9W8LL87_9FUNG</name>
<evidence type="ECO:0000313" key="5">
    <source>
        <dbReference type="EMBL" id="KAJ2786327.1"/>
    </source>
</evidence>
<evidence type="ECO:0000256" key="2">
    <source>
        <dbReference type="SAM" id="MobiDB-lite"/>
    </source>
</evidence>
<evidence type="ECO:0008006" key="7">
    <source>
        <dbReference type="Google" id="ProtNLM"/>
    </source>
</evidence>
<feature type="domain" description="VPS8-like TPR-like repeats" evidence="4">
    <location>
        <begin position="1244"/>
        <end position="1410"/>
    </location>
</feature>
<dbReference type="PANTHER" id="PTHR12616:SF8">
    <property type="entry name" value="VACUOLAR PROTEIN SORTING-ASSOCIATED PROTEIN 8 HOMOLOG"/>
    <property type="match status" value="1"/>
</dbReference>
<keyword evidence="6" id="KW-1185">Reference proteome</keyword>
<dbReference type="SUPFAM" id="SSF50978">
    <property type="entry name" value="WD40 repeat-like"/>
    <property type="match status" value="1"/>
</dbReference>
<dbReference type="PANTHER" id="PTHR12616">
    <property type="entry name" value="VACUOLAR PROTEIN SORTING VPS41"/>
    <property type="match status" value="1"/>
</dbReference>